<gene>
    <name evidence="1" type="ordered locus">Pogu_1717</name>
</gene>
<proteinExistence type="predicted"/>
<reference evidence="1 2" key="1">
    <citation type="journal article" date="2012" name="Stand. Genomic Sci.">
        <title>Complete genome sequence of Pyrobaculum oguniense.</title>
        <authorList>
            <person name="Bernick D.L."/>
            <person name="Karplus K."/>
            <person name="Lui L.M."/>
            <person name="Coker J.K."/>
            <person name="Murphy J.N."/>
            <person name="Chan P.P."/>
            <person name="Cozen A.E."/>
            <person name="Lowe T.M."/>
        </authorList>
    </citation>
    <scope>NUCLEOTIDE SEQUENCE [LARGE SCALE GENOMIC DNA]</scope>
    <source>
        <strain evidence="1 2">TE7</strain>
    </source>
</reference>
<protein>
    <submittedName>
        <fullName evidence="1">Uncharacterized protein</fullName>
    </submittedName>
</protein>
<sequence length="65" mass="7166">MFHVATQKFFKLDTRQGMKSAAEKLGPLAKLLEDLGINPYAPANLILARLFIIAPKLARRLADAS</sequence>
<dbReference type="HOGENOM" id="CLU_2839516_0_0_2"/>
<dbReference type="eggNOG" id="arCOG07693">
    <property type="taxonomic scope" value="Archaea"/>
</dbReference>
<name>H6QCD0_PYROT</name>
<evidence type="ECO:0000313" key="2">
    <source>
        <dbReference type="Proteomes" id="UP000009062"/>
    </source>
</evidence>
<organism evidence="1 2">
    <name type="scientific">Pyrobaculum oguniense (strain DSM 13380 / JCM 10595 / TE7)</name>
    <dbReference type="NCBI Taxonomy" id="698757"/>
    <lineage>
        <taxon>Archaea</taxon>
        <taxon>Thermoproteota</taxon>
        <taxon>Thermoprotei</taxon>
        <taxon>Thermoproteales</taxon>
        <taxon>Thermoproteaceae</taxon>
        <taxon>Pyrobaculum</taxon>
    </lineage>
</organism>
<accession>H6QCD0</accession>
<dbReference type="AlphaFoldDB" id="H6QCD0"/>
<keyword evidence="2" id="KW-1185">Reference proteome</keyword>
<dbReference type="KEGG" id="pog:Pogu_1717"/>
<evidence type="ECO:0000313" key="1">
    <source>
        <dbReference type="EMBL" id="AFA39744.1"/>
    </source>
</evidence>
<dbReference type="EMBL" id="CP003316">
    <property type="protein sequence ID" value="AFA39744.1"/>
    <property type="molecule type" value="Genomic_DNA"/>
</dbReference>
<dbReference type="Proteomes" id="UP000009062">
    <property type="component" value="Chromosome"/>
</dbReference>